<dbReference type="Proteomes" id="UP000053831">
    <property type="component" value="Unassembled WGS sequence"/>
</dbReference>
<sequence>MVGMTLAVSFVSGPLIGGMISHYSDWRWLFNMNIPIGLLAILGITNLWPQEDVAHLFSWDAFKKIDFLGNIALHLASGLVVFALQQAGSQSSAWESPEIISTFIISGMCFAVFIWWEVALGSRRFGRIEPVFPIRLILNRVYSAGLMVTMLTGFPYIALTIIIPERFQIVDGQDALMAGIHILPMLGACAVGSFLGGIISSKRNNTSYTMVGASALQVLGVSLMTMLSRSGSPSDAQYAYQAIFGLGVGLSFSAATIMTNVFASEQSDRASAQGAVAQARVFGGCIGLALCTVIFNSHVNKFLASHLSEQEIEDLHRSPLAGLQLPLNQQELVKSVYAGAFAEQIKVMAAICAVMVAVSLFSLERHPTPLRRPASMTKDAESSRRGSDSATELNEVSSIRLQAV</sequence>
<evidence type="ECO:0000256" key="2">
    <source>
        <dbReference type="ARBA" id="ARBA00022692"/>
    </source>
</evidence>
<proteinExistence type="predicted"/>
<feature type="compositionally biased region" description="Polar residues" evidence="5">
    <location>
        <begin position="388"/>
        <end position="404"/>
    </location>
</feature>
<dbReference type="AlphaFoldDB" id="A0A0M9VWH1"/>
<dbReference type="InterPro" id="IPR011701">
    <property type="entry name" value="MFS"/>
</dbReference>
<feature type="transmembrane region" description="Helical" evidence="6">
    <location>
        <begin position="175"/>
        <end position="196"/>
    </location>
</feature>
<evidence type="ECO:0000256" key="6">
    <source>
        <dbReference type="SAM" id="Phobius"/>
    </source>
</evidence>
<keyword evidence="3 6" id="KW-1133">Transmembrane helix</keyword>
<reference evidence="7 8" key="1">
    <citation type="submission" date="2015-07" db="EMBL/GenBank/DDBJ databases">
        <title>The genome of the fungus Escovopsis weberi, a specialized disease agent of ant agriculture.</title>
        <authorList>
            <person name="de Man T.J."/>
            <person name="Stajich J.E."/>
            <person name="Kubicek C.P."/>
            <person name="Chenthamara K."/>
            <person name="Atanasova L."/>
            <person name="Druzhinina I.S."/>
            <person name="Birnbaum S."/>
            <person name="Barribeau S.M."/>
            <person name="Teiling C."/>
            <person name="Suen G."/>
            <person name="Currie C."/>
            <person name="Gerardo N.M."/>
        </authorList>
    </citation>
    <scope>NUCLEOTIDE SEQUENCE [LARGE SCALE GENOMIC DNA]</scope>
</reference>
<evidence type="ECO:0000313" key="8">
    <source>
        <dbReference type="Proteomes" id="UP000053831"/>
    </source>
</evidence>
<keyword evidence="4 6" id="KW-0472">Membrane</keyword>
<comment type="subcellular location">
    <subcellularLocation>
        <location evidence="1">Membrane</location>
        <topology evidence="1">Multi-pass membrane protein</topology>
    </subcellularLocation>
</comment>
<dbReference type="SUPFAM" id="SSF103473">
    <property type="entry name" value="MFS general substrate transporter"/>
    <property type="match status" value="1"/>
</dbReference>
<gene>
    <name evidence="7" type="ORF">ESCO_002362</name>
</gene>
<dbReference type="InterPro" id="IPR036259">
    <property type="entry name" value="MFS_trans_sf"/>
</dbReference>
<feature type="compositionally biased region" description="Basic and acidic residues" evidence="5">
    <location>
        <begin position="378"/>
        <end position="387"/>
    </location>
</feature>
<dbReference type="PANTHER" id="PTHR23501:SF43">
    <property type="entry name" value="MULTIDRUG TRANSPORTER, PUTATIVE (AFU_ORTHOLOGUE AFUA_6G03040)-RELATED"/>
    <property type="match status" value="1"/>
</dbReference>
<feature type="transmembrane region" description="Helical" evidence="6">
    <location>
        <begin position="208"/>
        <end position="227"/>
    </location>
</feature>
<evidence type="ECO:0000256" key="3">
    <source>
        <dbReference type="ARBA" id="ARBA00022989"/>
    </source>
</evidence>
<evidence type="ECO:0000256" key="4">
    <source>
        <dbReference type="ARBA" id="ARBA00023136"/>
    </source>
</evidence>
<feature type="transmembrane region" description="Helical" evidence="6">
    <location>
        <begin position="67"/>
        <end position="87"/>
    </location>
</feature>
<feature type="transmembrane region" description="Helical" evidence="6">
    <location>
        <begin position="239"/>
        <end position="263"/>
    </location>
</feature>
<dbReference type="EMBL" id="LGSR01000006">
    <property type="protein sequence ID" value="KOS22055.1"/>
    <property type="molecule type" value="Genomic_DNA"/>
</dbReference>
<feature type="transmembrane region" description="Helical" evidence="6">
    <location>
        <begin position="141"/>
        <end position="163"/>
    </location>
</feature>
<evidence type="ECO:0000256" key="1">
    <source>
        <dbReference type="ARBA" id="ARBA00004141"/>
    </source>
</evidence>
<evidence type="ECO:0000256" key="5">
    <source>
        <dbReference type="SAM" id="MobiDB-lite"/>
    </source>
</evidence>
<accession>A0A0M9VWH1</accession>
<feature type="transmembrane region" description="Helical" evidence="6">
    <location>
        <begin position="275"/>
        <end position="295"/>
    </location>
</feature>
<organism evidence="7 8">
    <name type="scientific">Escovopsis weberi</name>
    <dbReference type="NCBI Taxonomy" id="150374"/>
    <lineage>
        <taxon>Eukaryota</taxon>
        <taxon>Fungi</taxon>
        <taxon>Dikarya</taxon>
        <taxon>Ascomycota</taxon>
        <taxon>Pezizomycotina</taxon>
        <taxon>Sordariomycetes</taxon>
        <taxon>Hypocreomycetidae</taxon>
        <taxon>Hypocreales</taxon>
        <taxon>Hypocreaceae</taxon>
        <taxon>Escovopsis</taxon>
    </lineage>
</organism>
<dbReference type="PANTHER" id="PTHR23501">
    <property type="entry name" value="MAJOR FACILITATOR SUPERFAMILY"/>
    <property type="match status" value="1"/>
</dbReference>
<name>A0A0M9VWH1_ESCWE</name>
<comment type="caution">
    <text evidence="7">The sequence shown here is derived from an EMBL/GenBank/DDBJ whole genome shotgun (WGS) entry which is preliminary data.</text>
</comment>
<feature type="transmembrane region" description="Helical" evidence="6">
    <location>
        <begin position="28"/>
        <end position="47"/>
    </location>
</feature>
<feature type="region of interest" description="Disordered" evidence="5">
    <location>
        <begin position="371"/>
        <end position="404"/>
    </location>
</feature>
<keyword evidence="2 6" id="KW-0812">Transmembrane</keyword>
<feature type="transmembrane region" description="Helical" evidence="6">
    <location>
        <begin position="99"/>
        <end position="120"/>
    </location>
</feature>
<dbReference type="GO" id="GO:0022857">
    <property type="term" value="F:transmembrane transporter activity"/>
    <property type="evidence" value="ECO:0007669"/>
    <property type="project" value="InterPro"/>
</dbReference>
<dbReference type="Gene3D" id="1.20.1250.20">
    <property type="entry name" value="MFS general substrate transporter like domains"/>
    <property type="match status" value="1"/>
</dbReference>
<protein>
    <submittedName>
        <fullName evidence="7">Putative MFS-type transporter</fullName>
    </submittedName>
</protein>
<dbReference type="OrthoDB" id="440553at2759"/>
<keyword evidence="8" id="KW-1185">Reference proteome</keyword>
<evidence type="ECO:0000313" key="7">
    <source>
        <dbReference type="EMBL" id="KOS22055.1"/>
    </source>
</evidence>
<feature type="transmembrane region" description="Helical" evidence="6">
    <location>
        <begin position="345"/>
        <end position="363"/>
    </location>
</feature>
<dbReference type="Pfam" id="PF07690">
    <property type="entry name" value="MFS_1"/>
    <property type="match status" value="1"/>
</dbReference>
<dbReference type="GO" id="GO:0005886">
    <property type="term" value="C:plasma membrane"/>
    <property type="evidence" value="ECO:0007669"/>
    <property type="project" value="TreeGrafter"/>
</dbReference>